<keyword evidence="2" id="KW-1185">Reference proteome</keyword>
<proteinExistence type="predicted"/>
<reference evidence="1 2" key="1">
    <citation type="submission" date="2022-10" db="EMBL/GenBank/DDBJ databases">
        <authorList>
            <person name="Cortes-Martin A."/>
            <person name="Buttimer C.T.H."/>
            <person name="Hill C."/>
        </authorList>
    </citation>
    <scope>NUCLEOTIDE SEQUENCE [LARGE SCALE GENOMIC DNA]</scope>
</reference>
<organism evidence="1 2">
    <name type="scientific">Escherichia phage A5-4</name>
    <dbReference type="NCBI Taxonomy" id="2996162"/>
    <lineage>
        <taxon>Viruses</taxon>
        <taxon>Duplodnaviria</taxon>
        <taxon>Heunggongvirae</taxon>
        <taxon>Uroviricota</taxon>
        <taxon>Caudoviricetes</taxon>
        <taxon>Vequintavirinae</taxon>
    </lineage>
</organism>
<gene>
    <name evidence="1" type="ORF">A54_17</name>
</gene>
<accession>A0AAE9TIN7</accession>
<protein>
    <submittedName>
        <fullName evidence="1">HNH homing endonuclease</fullName>
    </submittedName>
</protein>
<evidence type="ECO:0000313" key="2">
    <source>
        <dbReference type="Proteomes" id="UP001236076"/>
    </source>
</evidence>
<dbReference type="Gene3D" id="3.90.75.20">
    <property type="match status" value="1"/>
</dbReference>
<dbReference type="InterPro" id="IPR013324">
    <property type="entry name" value="RNA_pol_sigma_r3/r4-like"/>
</dbReference>
<sequence>MKRIKGFENYIITRRGDVYRKLKKLKPDTNSSGYLRVSLSKDGKVTRRFIHQLVAEHYVDNPHNLPVVNHKDSDRQNNNDVNLEWTTTKENVDHGWANGRRNPNRYADDFEKQVYEMVINTTLQQKEIAEHFGIHRDTVRQITKRLRGRSNDYRKTRARLLNRVE</sequence>
<dbReference type="GO" id="GO:0004519">
    <property type="term" value="F:endonuclease activity"/>
    <property type="evidence" value="ECO:0007669"/>
    <property type="project" value="UniProtKB-KW"/>
</dbReference>
<name>A0AAE9TIN7_9CAUD</name>
<dbReference type="InterPro" id="IPR044925">
    <property type="entry name" value="His-Me_finger_sf"/>
</dbReference>
<keyword evidence="1" id="KW-0255">Endonuclease</keyword>
<dbReference type="SUPFAM" id="SSF54060">
    <property type="entry name" value="His-Me finger endonucleases"/>
    <property type="match status" value="1"/>
</dbReference>
<dbReference type="Proteomes" id="UP001236076">
    <property type="component" value="Segment"/>
</dbReference>
<dbReference type="EMBL" id="OP744025">
    <property type="protein sequence ID" value="UZZ64257.1"/>
    <property type="molecule type" value="Genomic_DNA"/>
</dbReference>
<dbReference type="SUPFAM" id="SSF88659">
    <property type="entry name" value="Sigma3 and sigma4 domains of RNA polymerase sigma factors"/>
    <property type="match status" value="1"/>
</dbReference>
<evidence type="ECO:0000313" key="1">
    <source>
        <dbReference type="EMBL" id="UZZ64257.1"/>
    </source>
</evidence>
<keyword evidence="1" id="KW-0378">Hydrolase</keyword>
<keyword evidence="1" id="KW-0540">Nuclease</keyword>